<name>A0A7Z0UF32_9HYPH</name>
<dbReference type="Proteomes" id="UP000532162">
    <property type="component" value="Unassembled WGS sequence"/>
</dbReference>
<feature type="transmembrane region" description="Helical" evidence="7">
    <location>
        <begin position="66"/>
        <end position="85"/>
    </location>
</feature>
<proteinExistence type="inferred from homology"/>
<evidence type="ECO:0000256" key="4">
    <source>
        <dbReference type="ARBA" id="ARBA00022475"/>
    </source>
</evidence>
<comment type="subcellular location">
    <subcellularLocation>
        <location evidence="1">Membrane</location>
        <topology evidence="1">Single-pass membrane protein</topology>
    </subcellularLocation>
</comment>
<evidence type="ECO:0000256" key="2">
    <source>
        <dbReference type="ARBA" id="ARBA00010270"/>
    </source>
</evidence>
<reference evidence="8 9" key="1">
    <citation type="submission" date="2020-07" db="EMBL/GenBank/DDBJ databases">
        <authorList>
            <person name="Sun Q."/>
        </authorList>
    </citation>
    <scope>NUCLEOTIDE SEQUENCE [LARGE SCALE GENOMIC DNA]</scope>
    <source>
        <strain evidence="8 9">WYCCWR 11290</strain>
    </source>
</reference>
<keyword evidence="4" id="KW-1003">Cell membrane</keyword>
<keyword evidence="7" id="KW-0472">Membrane</keyword>
<dbReference type="RefSeq" id="WP_180696403.1">
    <property type="nucleotide sequence ID" value="NZ_JACCPJ010000009.1"/>
</dbReference>
<evidence type="ECO:0000256" key="5">
    <source>
        <dbReference type="ARBA" id="ARBA00022734"/>
    </source>
</evidence>
<evidence type="ECO:0000256" key="7">
    <source>
        <dbReference type="SAM" id="Phobius"/>
    </source>
</evidence>
<comment type="similarity">
    <text evidence="2">Belongs to the BA14k family.</text>
</comment>
<evidence type="ECO:0000313" key="9">
    <source>
        <dbReference type="Proteomes" id="UP000532162"/>
    </source>
</evidence>
<evidence type="ECO:0000313" key="8">
    <source>
        <dbReference type="EMBL" id="NZD64547.1"/>
    </source>
</evidence>
<keyword evidence="5" id="KW-0430">Lectin</keyword>
<keyword evidence="7" id="KW-1133">Transmembrane helix</keyword>
<comment type="caution">
    <text evidence="8">The sequence shown here is derived from an EMBL/GenBank/DDBJ whole genome shotgun (WGS) entry which is preliminary data.</text>
</comment>
<accession>A0A7Z0UF32</accession>
<gene>
    <name evidence="8" type="ORF">HX900_26085</name>
</gene>
<dbReference type="AlphaFoldDB" id="A0A7Z0UF32"/>
<dbReference type="InterPro" id="IPR012413">
    <property type="entry name" value="BA14K"/>
</dbReference>
<evidence type="ECO:0000256" key="3">
    <source>
        <dbReference type="ARBA" id="ARBA00020552"/>
    </source>
</evidence>
<dbReference type="GO" id="GO:0016020">
    <property type="term" value="C:membrane"/>
    <property type="evidence" value="ECO:0007669"/>
    <property type="project" value="UniProtKB-SubCell"/>
</dbReference>
<sequence length="129" mass="14678">MSFTSLTTAFALPVATPNVPAATSQVDQVQYRGDNRDLRRHRNGYYHGQRGYRDRRPGYRRHSDGYWYPLAAFGAAAIIGGAIANQPRANYGGSRHVQWCADRYRSYRAYDNTYVPRAGMRAYCNSPYS</sequence>
<dbReference type="GO" id="GO:0030246">
    <property type="term" value="F:carbohydrate binding"/>
    <property type="evidence" value="ECO:0007669"/>
    <property type="project" value="UniProtKB-KW"/>
</dbReference>
<dbReference type="Pfam" id="PF07886">
    <property type="entry name" value="BA14K"/>
    <property type="match status" value="1"/>
</dbReference>
<comment type="function">
    <text evidence="6">Has immunoglobulin-binding and hemagglutination properties, and can bind to mannose. Essential for virulence. May be involved in LPS biosynthesis or polysaccharide transport.</text>
</comment>
<dbReference type="EMBL" id="JACCPJ010000009">
    <property type="protein sequence ID" value="NZD64547.1"/>
    <property type="molecule type" value="Genomic_DNA"/>
</dbReference>
<evidence type="ECO:0000256" key="6">
    <source>
        <dbReference type="ARBA" id="ARBA00025321"/>
    </source>
</evidence>
<evidence type="ECO:0000256" key="1">
    <source>
        <dbReference type="ARBA" id="ARBA00004167"/>
    </source>
</evidence>
<protein>
    <recommendedName>
        <fullName evidence="3">Lectin-like protein BA14k</fullName>
    </recommendedName>
</protein>
<organism evidence="8 9">
    <name type="scientific">Rhizobium changzhiense</name>
    <dbReference type="NCBI Taxonomy" id="2692317"/>
    <lineage>
        <taxon>Bacteria</taxon>
        <taxon>Pseudomonadati</taxon>
        <taxon>Pseudomonadota</taxon>
        <taxon>Alphaproteobacteria</taxon>
        <taxon>Hyphomicrobiales</taxon>
        <taxon>Rhizobiaceae</taxon>
        <taxon>Rhizobium/Agrobacterium group</taxon>
        <taxon>Rhizobium</taxon>
    </lineage>
</organism>
<keyword evidence="7" id="KW-0812">Transmembrane</keyword>